<evidence type="ECO:0000256" key="1">
    <source>
        <dbReference type="SAM" id="MobiDB-lite"/>
    </source>
</evidence>
<organism evidence="2">
    <name type="scientific">Mycobacterium xenopi 4042</name>
    <dbReference type="NCBI Taxonomy" id="1299334"/>
    <lineage>
        <taxon>Bacteria</taxon>
        <taxon>Bacillati</taxon>
        <taxon>Actinomycetota</taxon>
        <taxon>Actinomycetes</taxon>
        <taxon>Mycobacteriales</taxon>
        <taxon>Mycobacteriaceae</taxon>
        <taxon>Mycobacterium</taxon>
    </lineage>
</organism>
<protein>
    <submittedName>
        <fullName evidence="2">Uncharacterized protein</fullName>
    </submittedName>
</protein>
<evidence type="ECO:0000313" key="2">
    <source>
        <dbReference type="EMBL" id="EUA68782.1"/>
    </source>
</evidence>
<gene>
    <name evidence="2" type="ORF">I553_1970</name>
</gene>
<feature type="region of interest" description="Disordered" evidence="1">
    <location>
        <begin position="1"/>
        <end position="57"/>
    </location>
</feature>
<comment type="caution">
    <text evidence="2">The sequence shown here is derived from an EMBL/GenBank/DDBJ whole genome shotgun (WGS) entry which is preliminary data.</text>
</comment>
<dbReference type="PATRIC" id="fig|1299334.3.peg.1462"/>
<dbReference type="AlphaFoldDB" id="X8DJK9"/>
<sequence length="57" mass="5972">MAATRPGEYSLIVDADTEKPVDPEATDPVTMVPTRALLHRPAAGDSRPVRAGTPTTA</sequence>
<name>X8DJK9_MYCXE</name>
<accession>X8DJK9</accession>
<reference evidence="2" key="1">
    <citation type="submission" date="2014-01" db="EMBL/GenBank/DDBJ databases">
        <authorList>
            <person name="Brown-Elliot B."/>
            <person name="Wallace R."/>
            <person name="Lenaerts A."/>
            <person name="Ordway D."/>
            <person name="DeGroote M.A."/>
            <person name="Parker T."/>
            <person name="Sizemore C."/>
            <person name="Tallon L.J."/>
            <person name="Sadzewicz L.K."/>
            <person name="Sengamalay N."/>
            <person name="Fraser C.M."/>
            <person name="Hine E."/>
            <person name="Shefchek K.A."/>
            <person name="Das S.P."/>
            <person name="Tettelin H."/>
        </authorList>
    </citation>
    <scope>NUCLEOTIDE SEQUENCE [LARGE SCALE GENOMIC DNA]</scope>
    <source>
        <strain evidence="2">4042</strain>
    </source>
</reference>
<dbReference type="EMBL" id="JAOB01000013">
    <property type="protein sequence ID" value="EUA68782.1"/>
    <property type="molecule type" value="Genomic_DNA"/>
</dbReference>
<proteinExistence type="predicted"/>